<feature type="region of interest" description="Disordered" evidence="1">
    <location>
        <begin position="847"/>
        <end position="884"/>
    </location>
</feature>
<feature type="region of interest" description="Disordered" evidence="1">
    <location>
        <begin position="626"/>
        <end position="648"/>
    </location>
</feature>
<accession>A0A238Z5L1</accession>
<name>A0A238Z5L1_9ACTN</name>
<dbReference type="AlphaFoldDB" id="A0A238Z5L1"/>
<dbReference type="InterPro" id="IPR018511">
    <property type="entry name" value="Hemolysin-typ_Ca-bd_CS"/>
</dbReference>
<dbReference type="InterPro" id="IPR001343">
    <property type="entry name" value="Hemolysn_Ca-bd"/>
</dbReference>
<evidence type="ECO:0000256" key="1">
    <source>
        <dbReference type="SAM" id="MobiDB-lite"/>
    </source>
</evidence>
<protein>
    <recommendedName>
        <fullName evidence="3">Endonuclease/exonuclease/phosphatase domain-containing protein</fullName>
    </recommendedName>
</protein>
<evidence type="ECO:0000313" key="5">
    <source>
        <dbReference type="Proteomes" id="UP000198403"/>
    </source>
</evidence>
<feature type="signal peptide" evidence="2">
    <location>
        <begin position="1"/>
        <end position="35"/>
    </location>
</feature>
<dbReference type="NCBIfam" id="NF033681">
    <property type="entry name" value="ExeM_NucH_DNase"/>
    <property type="match status" value="1"/>
</dbReference>
<dbReference type="SUPFAM" id="SSF51120">
    <property type="entry name" value="beta-Roll"/>
    <property type="match status" value="1"/>
</dbReference>
<dbReference type="CDD" id="cd04486">
    <property type="entry name" value="YhcR_OBF_like"/>
    <property type="match status" value="1"/>
</dbReference>
<proteinExistence type="predicted"/>
<feature type="domain" description="Endonuclease/exonuclease/phosphatase" evidence="3">
    <location>
        <begin position="494"/>
        <end position="767"/>
    </location>
</feature>
<feature type="chain" id="PRO_5012963857" description="Endonuclease/exonuclease/phosphatase domain-containing protein" evidence="2">
    <location>
        <begin position="36"/>
        <end position="884"/>
    </location>
</feature>
<evidence type="ECO:0000256" key="2">
    <source>
        <dbReference type="SAM" id="SignalP"/>
    </source>
</evidence>
<dbReference type="PANTHER" id="PTHR42834:SF1">
    <property type="entry name" value="ENDONUCLEASE_EXONUCLEASE_PHOSPHATASE FAMILY PROTEIN (AFU_ORTHOLOGUE AFUA_3G09210)"/>
    <property type="match status" value="1"/>
</dbReference>
<dbReference type="InterPro" id="IPR005135">
    <property type="entry name" value="Endo/exonuclease/phosphatase"/>
</dbReference>
<dbReference type="GO" id="GO:0003824">
    <property type="term" value="F:catalytic activity"/>
    <property type="evidence" value="ECO:0007669"/>
    <property type="project" value="InterPro"/>
</dbReference>
<dbReference type="OrthoDB" id="1016457at2"/>
<dbReference type="Gene3D" id="3.60.10.10">
    <property type="entry name" value="Endonuclease/exonuclease/phosphatase"/>
    <property type="match status" value="1"/>
</dbReference>
<keyword evidence="2" id="KW-0732">Signal</keyword>
<sequence>MLVRLGSPRVLARRAVLGSVAASVAVVGLPATAQAAAPTSPFISEIHYDNDGTDVGEFVEVQLPPGTSSAGLSIVRYNGATGTVYTSPAAPVLPEVTAPAETSAVAVVEYPANGLQNGGAASPEPDGLALVRGGTEVLEFLSYEGSFTATGGPAAGMTSVDIGVVEAGNEPAGQSLSRVHDPARDSLVWSGPATATKGAVNSAAPTPDAEPEPAGACDTTPTHEIGQVQGSGASTALAGREVTVRGTVVGDVPGFSGFYLQDVDGDGDTATSDGIFVFSPVAVDLGDTVAVTGAAQEFGGQTQINSREDVAVCADGTAADLPDATSLDLPADDATRERLEGMLVEAADSLTVSEVYDLTSFGELTLSEGGLLVQPTELARPGPEAQAIDAENTLRRIVLDDGVSARVSTTTRPYLTADTPVRVGDELEFTAPLVLGYGFKQWRLQPADGTAAETFAPQNTRPAAPDEVGGDVQLGAFNVLNYFLTFDQSVGRGARDQQQLEKQAGKIVPAIEALGADVVTLMEIEDTDSTELTRGDANTALADLVRRLNEAAGYDKWSYVPLPEELYAVDRDVIRNGIIYQHAVVQPVGDPVGLVDESVWTNAREPQAQTFVKDGDAFTVVANHFKSKGSGSGPGNTDTGDGQGASNADRVRQAESLVAFTEQLRENTGDEDVVLMGDFNAYTQEDPMVVFYDSGYADLGTLFDEGRYSYVYNDMSGSLDHAVATPGLTDKVTGVAHWNINSVESFAYQYAGDRALYAPTPYRSSDHDPLVFGIDLEERCQGLLPTITGTDGDDVLTGTAGADVIMGLGGDDRIAALRGEDVVCGGAGGDTLLGDAGEDVLIGGFADDSLDGGQGDDRLVGGPGTDTFVPASGTDTREQDGAES</sequence>
<evidence type="ECO:0000259" key="3">
    <source>
        <dbReference type="Pfam" id="PF03372"/>
    </source>
</evidence>
<dbReference type="InterPro" id="IPR036691">
    <property type="entry name" value="Endo/exonu/phosph_ase_sf"/>
</dbReference>
<dbReference type="Proteomes" id="UP000198403">
    <property type="component" value="Unassembled WGS sequence"/>
</dbReference>
<dbReference type="Gene3D" id="2.150.10.10">
    <property type="entry name" value="Serralysin-like metalloprotease, C-terminal"/>
    <property type="match status" value="1"/>
</dbReference>
<reference evidence="4 5" key="1">
    <citation type="submission" date="2017-06" db="EMBL/GenBank/DDBJ databases">
        <authorList>
            <person name="Kim H.J."/>
            <person name="Triplett B.A."/>
        </authorList>
    </citation>
    <scope>NUCLEOTIDE SEQUENCE [LARGE SCALE GENOMIC DNA]</scope>
    <source>
        <strain evidence="4 5">DSM 44272</strain>
    </source>
</reference>
<dbReference type="CDD" id="cd10283">
    <property type="entry name" value="MnuA_DNase1-like"/>
    <property type="match status" value="1"/>
</dbReference>
<dbReference type="RefSeq" id="WP_089338199.1">
    <property type="nucleotide sequence ID" value="NZ_FZNO01000025.1"/>
</dbReference>
<dbReference type="Pfam" id="PF00353">
    <property type="entry name" value="HemolysinCabind"/>
    <property type="match status" value="2"/>
</dbReference>
<feature type="compositionally biased region" description="Polar residues" evidence="1">
    <location>
        <begin position="635"/>
        <end position="646"/>
    </location>
</feature>
<keyword evidence="5" id="KW-1185">Reference proteome</keyword>
<feature type="compositionally biased region" description="Basic and acidic residues" evidence="1">
    <location>
        <begin position="875"/>
        <end position="884"/>
    </location>
</feature>
<dbReference type="InterPro" id="IPR011049">
    <property type="entry name" value="Serralysin-like_metalloprot_C"/>
</dbReference>
<dbReference type="PANTHER" id="PTHR42834">
    <property type="entry name" value="ENDONUCLEASE/EXONUCLEASE/PHOSPHATASE FAMILY PROTEIN (AFU_ORTHOLOGUE AFUA_3G09210)"/>
    <property type="match status" value="1"/>
</dbReference>
<feature type="region of interest" description="Disordered" evidence="1">
    <location>
        <begin position="197"/>
        <end position="222"/>
    </location>
</feature>
<evidence type="ECO:0000313" key="4">
    <source>
        <dbReference type="EMBL" id="SNR78666.1"/>
    </source>
</evidence>
<dbReference type="PROSITE" id="PS00330">
    <property type="entry name" value="HEMOLYSIN_CALCIUM"/>
    <property type="match status" value="2"/>
</dbReference>
<dbReference type="EMBL" id="FZNO01000025">
    <property type="protein sequence ID" value="SNR78666.1"/>
    <property type="molecule type" value="Genomic_DNA"/>
</dbReference>
<dbReference type="SUPFAM" id="SSF56219">
    <property type="entry name" value="DNase I-like"/>
    <property type="match status" value="1"/>
</dbReference>
<dbReference type="PRINTS" id="PR00313">
    <property type="entry name" value="CABNDNGRPT"/>
</dbReference>
<feature type="compositionally biased region" description="Low complexity" evidence="1">
    <location>
        <begin position="203"/>
        <end position="216"/>
    </location>
</feature>
<dbReference type="Pfam" id="PF03372">
    <property type="entry name" value="Exo_endo_phos"/>
    <property type="match status" value="1"/>
</dbReference>
<gene>
    <name evidence="4" type="ORF">SAMN06272737_12558</name>
</gene>
<dbReference type="InterPro" id="IPR047971">
    <property type="entry name" value="ExeM-like"/>
</dbReference>
<dbReference type="GO" id="GO:0005509">
    <property type="term" value="F:calcium ion binding"/>
    <property type="evidence" value="ECO:0007669"/>
    <property type="project" value="InterPro"/>
</dbReference>
<organism evidence="4 5">
    <name type="scientific">Blastococcus mobilis</name>
    <dbReference type="NCBI Taxonomy" id="1938746"/>
    <lineage>
        <taxon>Bacteria</taxon>
        <taxon>Bacillati</taxon>
        <taxon>Actinomycetota</taxon>
        <taxon>Actinomycetes</taxon>
        <taxon>Geodermatophilales</taxon>
        <taxon>Geodermatophilaceae</taxon>
        <taxon>Blastococcus</taxon>
    </lineage>
</organism>